<dbReference type="Proteomes" id="UP000646946">
    <property type="component" value="Unassembled WGS sequence"/>
</dbReference>
<proteinExistence type="predicted"/>
<sequence>MKIEVKFDGKTENLDLPSGATVLDVFKKLNLSTEVYLAKIGKDIVIEQEKISENDRVELIKVISGG</sequence>
<dbReference type="Gene3D" id="3.10.20.30">
    <property type="match status" value="1"/>
</dbReference>
<dbReference type="Pfam" id="PF02597">
    <property type="entry name" value="ThiS"/>
    <property type="match status" value="1"/>
</dbReference>
<dbReference type="EMBL" id="DVAB01000003">
    <property type="protein sequence ID" value="HIJ99945.1"/>
    <property type="molecule type" value="Genomic_DNA"/>
</dbReference>
<name>A0A832XHW5_9ARCH</name>
<evidence type="ECO:0000313" key="2">
    <source>
        <dbReference type="Proteomes" id="UP000646946"/>
    </source>
</evidence>
<keyword evidence="2" id="KW-1185">Reference proteome</keyword>
<protein>
    <submittedName>
        <fullName evidence="1">MoaD/ThiS family protein</fullName>
    </submittedName>
</protein>
<dbReference type="AlphaFoldDB" id="A0A832XHW5"/>
<dbReference type="InterPro" id="IPR016155">
    <property type="entry name" value="Mopterin_synth/thiamin_S_b"/>
</dbReference>
<accession>A0A832XHW5</accession>
<reference evidence="1 2" key="1">
    <citation type="journal article" name="Nat. Commun.">
        <title>Undinarchaeota illuminate DPANN phylogeny and the impact of gene transfer on archaeal evolution.</title>
        <authorList>
            <person name="Dombrowski N."/>
            <person name="Williams T.A."/>
            <person name="Sun J."/>
            <person name="Woodcroft B.J."/>
            <person name="Lee J.H."/>
            <person name="Minh B.Q."/>
            <person name="Rinke C."/>
            <person name="Spang A."/>
        </authorList>
    </citation>
    <scope>NUCLEOTIDE SEQUENCE [LARGE SCALE GENOMIC DNA]</scope>
    <source>
        <strain evidence="1">MAG_bin1129</strain>
    </source>
</reference>
<organism evidence="1 2">
    <name type="scientific">Candidatus Naiadarchaeum limnaeum</name>
    <dbReference type="NCBI Taxonomy" id="2756139"/>
    <lineage>
        <taxon>Archaea</taxon>
        <taxon>Candidatus Undinarchaeota</taxon>
        <taxon>Candidatus Undinarchaeia</taxon>
        <taxon>Candidatus Naiadarchaeales</taxon>
        <taxon>Candidatus Naiadarchaeaceae</taxon>
        <taxon>Candidatus Naiadarchaeum</taxon>
    </lineage>
</organism>
<dbReference type="InterPro" id="IPR003749">
    <property type="entry name" value="ThiS/MoaD-like"/>
</dbReference>
<comment type="caution">
    <text evidence="1">The sequence shown here is derived from an EMBL/GenBank/DDBJ whole genome shotgun (WGS) entry which is preliminary data.</text>
</comment>
<evidence type="ECO:0000313" key="1">
    <source>
        <dbReference type="EMBL" id="HIJ99945.1"/>
    </source>
</evidence>
<gene>
    <name evidence="1" type="ORF">H1016_00210</name>
</gene>
<dbReference type="InterPro" id="IPR012675">
    <property type="entry name" value="Beta-grasp_dom_sf"/>
</dbReference>
<dbReference type="SUPFAM" id="SSF54285">
    <property type="entry name" value="MoaD/ThiS"/>
    <property type="match status" value="1"/>
</dbReference>